<feature type="transmembrane region" description="Helical" evidence="7">
    <location>
        <begin position="461"/>
        <end position="487"/>
    </location>
</feature>
<feature type="transmembrane region" description="Helical" evidence="7">
    <location>
        <begin position="430"/>
        <end position="454"/>
    </location>
</feature>
<dbReference type="InterPro" id="IPR035906">
    <property type="entry name" value="MetI-like_sf"/>
</dbReference>
<sequence>MRPMSMARRVRGILGRDWKIAYLFVLPMVLLMAGLIFWPFISAILMSMTTFNFNTGDTVQVGLRNYQRLYTNSDYLLSLSNTINFTFWSLSIKFVTGMTIAMILHSKLPWRNLMSAIMLLPWIVPEIVTALAWKSIYDPLFGGLNPILQGAGIISKPLGWLSDSNLALGSVIAVNVWKGIPFFTLLLLAGLKAIDTELYESAEVDGANAVQRFRYITLPGMRYVILVVLLLSFISTFNQFGLIFLMTGGGPSGATRLYSILAYEKAIGSLQYGPGSAIALSVAPLMAFLIYLLSKYMRHDERAAGVQKKGLGIGKFFGGLFSAVLDIFFWPFDMLNRGIEVLGQALRKRMTGSTEKPVFKPQGRERMGIGIRILILLPIMAFVLFPFYWVLITSFKTTTQISQRQSIFWPNPPTLNQYQELLFGSPFLHWLGNSILVAALSTVISVAIAALAAYALTRLKFLGAGLLTTAILITYLLPGTLIFIPLYQTLSDLGLINSYGALLTTYPTFLVPFATWVLIGYFRSIPVELEEAAMIDGASRLYAFVRITLPLAAPALLSVALFAFTNAWNEFLFAFVFITSESLRTLPIGLQSMVVGDILPWGELMAASLLTAIPVAVLYMYAQRFLVGGLTVGAVKG</sequence>
<feature type="transmembrane region" description="Helical" evidence="7">
    <location>
        <begin position="166"/>
        <end position="189"/>
    </location>
</feature>
<keyword evidence="4 7" id="KW-0812">Transmembrane</keyword>
<evidence type="ECO:0000256" key="2">
    <source>
        <dbReference type="ARBA" id="ARBA00022448"/>
    </source>
</evidence>
<organism evidence="9 10">
    <name type="scientific">Devosia insulae DS-56</name>
    <dbReference type="NCBI Taxonomy" id="1116389"/>
    <lineage>
        <taxon>Bacteria</taxon>
        <taxon>Pseudomonadati</taxon>
        <taxon>Pseudomonadota</taxon>
        <taxon>Alphaproteobacteria</taxon>
        <taxon>Hyphomicrobiales</taxon>
        <taxon>Devosiaceae</taxon>
        <taxon>Devosia</taxon>
    </lineage>
</organism>
<comment type="subcellular location">
    <subcellularLocation>
        <location evidence="1 7">Cell membrane</location>
        <topology evidence="1 7">Multi-pass membrane protein</topology>
    </subcellularLocation>
</comment>
<keyword evidence="5 7" id="KW-1133">Transmembrane helix</keyword>
<dbReference type="CDD" id="cd06261">
    <property type="entry name" value="TM_PBP2"/>
    <property type="match status" value="2"/>
</dbReference>
<keyword evidence="3" id="KW-1003">Cell membrane</keyword>
<dbReference type="InterPro" id="IPR000515">
    <property type="entry name" value="MetI-like"/>
</dbReference>
<dbReference type="PROSITE" id="PS50928">
    <property type="entry name" value="ABC_TM1"/>
    <property type="match status" value="2"/>
</dbReference>
<dbReference type="SUPFAM" id="SSF161098">
    <property type="entry name" value="MetI-like"/>
    <property type="match status" value="2"/>
</dbReference>
<dbReference type="Pfam" id="PF00528">
    <property type="entry name" value="BPD_transp_1"/>
    <property type="match status" value="2"/>
</dbReference>
<protein>
    <recommendedName>
        <fullName evidence="8">ABC transmembrane type-1 domain-containing protein</fullName>
    </recommendedName>
</protein>
<evidence type="ECO:0000256" key="7">
    <source>
        <dbReference type="RuleBase" id="RU363032"/>
    </source>
</evidence>
<feature type="transmembrane region" description="Helical" evidence="7">
    <location>
        <begin position="543"/>
        <end position="565"/>
    </location>
</feature>
<dbReference type="EMBL" id="LAJE02000271">
    <property type="protein sequence ID" value="OEO29643.1"/>
    <property type="molecule type" value="Genomic_DNA"/>
</dbReference>
<feature type="transmembrane region" description="Helical" evidence="7">
    <location>
        <begin position="369"/>
        <end position="389"/>
    </location>
</feature>
<dbReference type="Gene3D" id="1.10.3720.10">
    <property type="entry name" value="MetI-like"/>
    <property type="match status" value="2"/>
</dbReference>
<comment type="similarity">
    <text evidence="7">Belongs to the binding-protein-dependent transport system permease family.</text>
</comment>
<comment type="caution">
    <text evidence="9">The sequence shown here is derived from an EMBL/GenBank/DDBJ whole genome shotgun (WGS) entry which is preliminary data.</text>
</comment>
<feature type="transmembrane region" description="Helical" evidence="7">
    <location>
        <begin position="20"/>
        <end position="41"/>
    </location>
</feature>
<feature type="transmembrane region" description="Helical" evidence="7">
    <location>
        <begin position="223"/>
        <end position="246"/>
    </location>
</feature>
<evidence type="ECO:0000259" key="8">
    <source>
        <dbReference type="PROSITE" id="PS50928"/>
    </source>
</evidence>
<evidence type="ECO:0000256" key="3">
    <source>
        <dbReference type="ARBA" id="ARBA00022475"/>
    </source>
</evidence>
<feature type="domain" description="ABC transmembrane type-1" evidence="8">
    <location>
        <begin position="79"/>
        <end position="293"/>
    </location>
</feature>
<evidence type="ECO:0000313" key="10">
    <source>
        <dbReference type="Proteomes" id="UP000095463"/>
    </source>
</evidence>
<evidence type="ECO:0000256" key="6">
    <source>
        <dbReference type="ARBA" id="ARBA00023136"/>
    </source>
</evidence>
<keyword evidence="10" id="KW-1185">Reference proteome</keyword>
<evidence type="ECO:0000256" key="1">
    <source>
        <dbReference type="ARBA" id="ARBA00004651"/>
    </source>
</evidence>
<feature type="transmembrane region" description="Helical" evidence="7">
    <location>
        <begin position="602"/>
        <end position="622"/>
    </location>
</feature>
<dbReference type="GO" id="GO:0055085">
    <property type="term" value="P:transmembrane transport"/>
    <property type="evidence" value="ECO:0007669"/>
    <property type="project" value="InterPro"/>
</dbReference>
<dbReference type="PANTHER" id="PTHR32243:SF18">
    <property type="entry name" value="INNER MEMBRANE ABC TRANSPORTER PERMEASE PROTEIN YCJP"/>
    <property type="match status" value="1"/>
</dbReference>
<feature type="domain" description="ABC transmembrane type-1" evidence="8">
    <location>
        <begin position="431"/>
        <end position="622"/>
    </location>
</feature>
<evidence type="ECO:0000256" key="4">
    <source>
        <dbReference type="ARBA" id="ARBA00022692"/>
    </source>
</evidence>
<dbReference type="AlphaFoldDB" id="A0A1E5XM03"/>
<dbReference type="PANTHER" id="PTHR32243">
    <property type="entry name" value="MALTOSE TRANSPORT SYSTEM PERMEASE-RELATED"/>
    <property type="match status" value="1"/>
</dbReference>
<gene>
    <name evidence="9" type="ORF">VW23_024615</name>
</gene>
<keyword evidence="6 7" id="KW-0472">Membrane</keyword>
<feature type="transmembrane region" description="Helical" evidence="7">
    <location>
        <begin position="499"/>
        <end position="522"/>
    </location>
</feature>
<evidence type="ECO:0000313" key="9">
    <source>
        <dbReference type="EMBL" id="OEO29643.1"/>
    </source>
</evidence>
<keyword evidence="2 7" id="KW-0813">Transport</keyword>
<dbReference type="GO" id="GO:0005886">
    <property type="term" value="C:plasma membrane"/>
    <property type="evidence" value="ECO:0007669"/>
    <property type="project" value="UniProtKB-SubCell"/>
</dbReference>
<dbReference type="Proteomes" id="UP000095463">
    <property type="component" value="Unassembled WGS sequence"/>
</dbReference>
<evidence type="ECO:0000256" key="5">
    <source>
        <dbReference type="ARBA" id="ARBA00022989"/>
    </source>
</evidence>
<feature type="transmembrane region" description="Helical" evidence="7">
    <location>
        <begin position="85"/>
        <end position="104"/>
    </location>
</feature>
<accession>A0A1E5XM03</accession>
<feature type="transmembrane region" description="Helical" evidence="7">
    <location>
        <begin position="116"/>
        <end position="136"/>
    </location>
</feature>
<reference evidence="9 10" key="1">
    <citation type="journal article" date="2015" name="Genome Announc.">
        <title>Genome Assemblies of Three Soil-Associated Devosia species: D. insulae, D. limi, and D. soli.</title>
        <authorList>
            <person name="Hassan Y.I."/>
            <person name="Lepp D."/>
            <person name="Zhou T."/>
        </authorList>
    </citation>
    <scope>NUCLEOTIDE SEQUENCE [LARGE SCALE GENOMIC DNA]</scope>
    <source>
        <strain evidence="9 10">DS-56</strain>
    </source>
</reference>
<feature type="transmembrane region" description="Helical" evidence="7">
    <location>
        <begin position="272"/>
        <end position="293"/>
    </location>
</feature>
<proteinExistence type="inferred from homology"/>
<dbReference type="InterPro" id="IPR050901">
    <property type="entry name" value="BP-dep_ABC_trans_perm"/>
</dbReference>
<name>A0A1E5XM03_9HYPH</name>